<evidence type="ECO:0000313" key="2">
    <source>
        <dbReference type="Proteomes" id="UP001140234"/>
    </source>
</evidence>
<proteinExistence type="predicted"/>
<protein>
    <submittedName>
        <fullName evidence="1">Uncharacterized protein</fullName>
    </submittedName>
</protein>
<dbReference type="Proteomes" id="UP001140234">
    <property type="component" value="Unassembled WGS sequence"/>
</dbReference>
<evidence type="ECO:0000313" key="1">
    <source>
        <dbReference type="EMBL" id="KAJ2773197.1"/>
    </source>
</evidence>
<comment type="caution">
    <text evidence="1">The sequence shown here is derived from an EMBL/GenBank/DDBJ whole genome shotgun (WGS) entry which is preliminary data.</text>
</comment>
<organism evidence="1 2">
    <name type="scientific">Coemansia nantahalensis</name>
    <dbReference type="NCBI Taxonomy" id="2789366"/>
    <lineage>
        <taxon>Eukaryota</taxon>
        <taxon>Fungi</taxon>
        <taxon>Fungi incertae sedis</taxon>
        <taxon>Zoopagomycota</taxon>
        <taxon>Kickxellomycotina</taxon>
        <taxon>Kickxellomycetes</taxon>
        <taxon>Kickxellales</taxon>
        <taxon>Kickxellaceae</taxon>
        <taxon>Coemansia</taxon>
    </lineage>
</organism>
<reference evidence="1" key="1">
    <citation type="submission" date="2022-07" db="EMBL/GenBank/DDBJ databases">
        <title>Phylogenomic reconstructions and comparative analyses of Kickxellomycotina fungi.</title>
        <authorList>
            <person name="Reynolds N.K."/>
            <person name="Stajich J.E."/>
            <person name="Barry K."/>
            <person name="Grigoriev I.V."/>
            <person name="Crous P."/>
            <person name="Smith M.E."/>
        </authorList>
    </citation>
    <scope>NUCLEOTIDE SEQUENCE</scope>
    <source>
        <strain evidence="1">CBS 109366</strain>
    </source>
</reference>
<dbReference type="EMBL" id="JANBUJ010000258">
    <property type="protein sequence ID" value="KAJ2773197.1"/>
    <property type="molecule type" value="Genomic_DNA"/>
</dbReference>
<keyword evidence="2" id="KW-1185">Reference proteome</keyword>
<sequence>MKLLAAAAFLLAGLAPAADCYHIYKATQVNCRSSPSTSGKVVRTYTASDDISLTCQTSGQTVSGNSLWDKTTDGCFVADYYLKTGSTGYVVGKCDSGGGSSNVPGPMGNDYPYSGKCSGVDPWNYYRCQCTSFVAWRINKRLGIAFSNQFKGTNWGNANTWDDAARRTGVLINSSPAVGCIAQTNAGSFGHVAWVAKVSGDSVTVEEYNYAHKEAYGARTVPKSTFQYIHLQA</sequence>
<name>A0ACC1K440_9FUNG</name>
<gene>
    <name evidence="1" type="ORF">IWQ57_001414</name>
</gene>
<accession>A0ACC1K440</accession>